<protein>
    <recommendedName>
        <fullName evidence="4">SPX domain-containing protein</fullName>
    </recommendedName>
</protein>
<dbReference type="EMBL" id="KV441549">
    <property type="protein sequence ID" value="OAG09620.1"/>
    <property type="molecule type" value="Genomic_DNA"/>
</dbReference>
<name>A0A177CRV5_9PLEO</name>
<dbReference type="Proteomes" id="UP000077069">
    <property type="component" value="Unassembled WGS sequence"/>
</dbReference>
<dbReference type="AlphaFoldDB" id="A0A177CRV5"/>
<dbReference type="RefSeq" id="XP_018039985.1">
    <property type="nucleotide sequence ID" value="XM_018179963.1"/>
</dbReference>
<feature type="compositionally biased region" description="Pro residues" evidence="1">
    <location>
        <begin position="116"/>
        <end position="128"/>
    </location>
</feature>
<reference evidence="2 3" key="1">
    <citation type="submission" date="2016-05" db="EMBL/GenBank/DDBJ databases">
        <title>Comparative analysis of secretome profiles of manganese(II)-oxidizing ascomycete fungi.</title>
        <authorList>
            <consortium name="DOE Joint Genome Institute"/>
            <person name="Zeiner C.A."/>
            <person name="Purvine S.O."/>
            <person name="Zink E.M."/>
            <person name="Wu S."/>
            <person name="Pasa-Tolic L."/>
            <person name="Chaput D.L."/>
            <person name="Haridas S."/>
            <person name="Grigoriev I.V."/>
            <person name="Santelli C.M."/>
            <person name="Hansel C.M."/>
        </authorList>
    </citation>
    <scope>NUCLEOTIDE SEQUENCE [LARGE SCALE GENOMIC DNA]</scope>
    <source>
        <strain evidence="2 3">AP3s5-JAC2a</strain>
    </source>
</reference>
<keyword evidence="3" id="KW-1185">Reference proteome</keyword>
<evidence type="ECO:0000313" key="3">
    <source>
        <dbReference type="Proteomes" id="UP000077069"/>
    </source>
</evidence>
<evidence type="ECO:0008006" key="4">
    <source>
        <dbReference type="Google" id="ProtNLM"/>
    </source>
</evidence>
<dbReference type="InParanoid" id="A0A177CRV5"/>
<feature type="region of interest" description="Disordered" evidence="1">
    <location>
        <begin position="104"/>
        <end position="128"/>
    </location>
</feature>
<gene>
    <name evidence="2" type="ORF">CC84DRAFT_1172167</name>
</gene>
<evidence type="ECO:0000313" key="2">
    <source>
        <dbReference type="EMBL" id="OAG09620.1"/>
    </source>
</evidence>
<dbReference type="OrthoDB" id="3776245at2759"/>
<sequence length="228" mass="26072">MFPFKTVLITFIEGQPITLEIARDVLSAYITSERAMKTISHDIAAYLEPRKWYSLSGAASRKRIADANYELFRQLALLDYKVQHFYKQKEKTYAQTSVAYGSVSDFEEDRSKGPGEPNPVPKSRSLPPPQWAVEIQKSAAKTRHFATLLRNPSSCASLVEIEKVYDDMLEVYELQRLNLVAVVGIMRGRLAWFDGGDKKVWKEMMVEGPHVGWWLPDCLCEVRPLKKV</sequence>
<evidence type="ECO:0000256" key="1">
    <source>
        <dbReference type="SAM" id="MobiDB-lite"/>
    </source>
</evidence>
<accession>A0A177CRV5</accession>
<organism evidence="2 3">
    <name type="scientific">Paraphaeosphaeria sporulosa</name>
    <dbReference type="NCBI Taxonomy" id="1460663"/>
    <lineage>
        <taxon>Eukaryota</taxon>
        <taxon>Fungi</taxon>
        <taxon>Dikarya</taxon>
        <taxon>Ascomycota</taxon>
        <taxon>Pezizomycotina</taxon>
        <taxon>Dothideomycetes</taxon>
        <taxon>Pleosporomycetidae</taxon>
        <taxon>Pleosporales</taxon>
        <taxon>Massarineae</taxon>
        <taxon>Didymosphaeriaceae</taxon>
        <taxon>Paraphaeosphaeria</taxon>
    </lineage>
</organism>
<dbReference type="GeneID" id="28763449"/>
<proteinExistence type="predicted"/>